<comment type="caution">
    <text evidence="2">The sequence shown here is derived from an EMBL/GenBank/DDBJ whole genome shotgun (WGS) entry which is preliminary data.</text>
</comment>
<dbReference type="Proteomes" id="UP001208570">
    <property type="component" value="Unassembled WGS sequence"/>
</dbReference>
<sequence length="444" mass="51073">MTEDRYSVLQTNFYEHFSIVVMKECVYGWYPPANEVLKAQDIILHGESHSKPHQKRSDVKTPIYSHEQWGRSQKLTQKYNSWSRALSRTTPTPDRSKSAVINLEIRGEAQICSRPSTAATSIRTQNTFYSQPTPDEKLFSVAPPSGVNTRPPRYGLGYSRPVKAWHTKTTETNRIPDFQDYLKEIAQRLESGEPKLTPQFTPESRVSHSGRSSGYGGGVDVDGGAIPSPFDRRERIKSATTYRPRLRSQRPVKSAGPIRCTPTITPDILDRQEIEYNQGVHDRQEIEYSQGVHDRQDSRQDVHDAEDYAIDEGSSQGSRDEMRQRSEVDEELGVDNPLDYEEQLEKYGWRMQVHGDPLNLKRPCIAKRLPFTEKLPVPVIAPDPPQARSECYDTFFLNTIPHRRMTFAIDKEWASEVLHAKRMELQKRDGDTYKYRTANFSFVY</sequence>
<dbReference type="AlphaFoldDB" id="A0AAD9K985"/>
<reference evidence="2" key="1">
    <citation type="journal article" date="2023" name="Mol. Biol. Evol.">
        <title>Third-Generation Sequencing Reveals the Adaptive Role of the Epigenome in Three Deep-Sea Polychaetes.</title>
        <authorList>
            <person name="Perez M."/>
            <person name="Aroh O."/>
            <person name="Sun Y."/>
            <person name="Lan Y."/>
            <person name="Juniper S.K."/>
            <person name="Young C.R."/>
            <person name="Angers B."/>
            <person name="Qian P.Y."/>
        </authorList>
    </citation>
    <scope>NUCLEOTIDE SEQUENCE</scope>
    <source>
        <strain evidence="2">P08H-3</strain>
    </source>
</reference>
<dbReference type="EMBL" id="JAODUP010000040">
    <property type="protein sequence ID" value="KAK2166348.1"/>
    <property type="molecule type" value="Genomic_DNA"/>
</dbReference>
<evidence type="ECO:0000313" key="3">
    <source>
        <dbReference type="Proteomes" id="UP001208570"/>
    </source>
</evidence>
<gene>
    <name evidence="2" type="ORF">LSH36_40g22005</name>
</gene>
<feature type="compositionally biased region" description="Basic and acidic residues" evidence="1">
    <location>
        <begin position="318"/>
        <end position="327"/>
    </location>
</feature>
<evidence type="ECO:0000313" key="2">
    <source>
        <dbReference type="EMBL" id="KAK2166348.1"/>
    </source>
</evidence>
<accession>A0AAD9K985</accession>
<feature type="compositionally biased region" description="Acidic residues" evidence="1">
    <location>
        <begin position="328"/>
        <end position="337"/>
    </location>
</feature>
<protein>
    <submittedName>
        <fullName evidence="2">Uncharacterized protein</fullName>
    </submittedName>
</protein>
<feature type="region of interest" description="Disordered" evidence="1">
    <location>
        <begin position="130"/>
        <end position="155"/>
    </location>
</feature>
<keyword evidence="3" id="KW-1185">Reference proteome</keyword>
<evidence type="ECO:0000256" key="1">
    <source>
        <dbReference type="SAM" id="MobiDB-lite"/>
    </source>
</evidence>
<feature type="region of interest" description="Disordered" evidence="1">
    <location>
        <begin position="308"/>
        <end position="337"/>
    </location>
</feature>
<name>A0AAD9K985_9ANNE</name>
<proteinExistence type="predicted"/>
<feature type="region of interest" description="Disordered" evidence="1">
    <location>
        <begin position="194"/>
        <end position="230"/>
    </location>
</feature>
<organism evidence="2 3">
    <name type="scientific">Paralvinella palmiformis</name>
    <dbReference type="NCBI Taxonomy" id="53620"/>
    <lineage>
        <taxon>Eukaryota</taxon>
        <taxon>Metazoa</taxon>
        <taxon>Spiralia</taxon>
        <taxon>Lophotrochozoa</taxon>
        <taxon>Annelida</taxon>
        <taxon>Polychaeta</taxon>
        <taxon>Sedentaria</taxon>
        <taxon>Canalipalpata</taxon>
        <taxon>Terebellida</taxon>
        <taxon>Terebelliformia</taxon>
        <taxon>Alvinellidae</taxon>
        <taxon>Paralvinella</taxon>
    </lineage>
</organism>